<keyword evidence="3" id="KW-1185">Reference proteome</keyword>
<name>A0ABT3TUQ7_9ACTN</name>
<evidence type="ECO:0000256" key="1">
    <source>
        <dbReference type="SAM" id="Phobius"/>
    </source>
</evidence>
<keyword evidence="1" id="KW-0812">Transmembrane</keyword>
<feature type="transmembrane region" description="Helical" evidence="1">
    <location>
        <begin position="129"/>
        <end position="150"/>
    </location>
</feature>
<organism evidence="2 3">
    <name type="scientific">Streptomyces beihaiensis</name>
    <dbReference type="NCBI Taxonomy" id="2984495"/>
    <lineage>
        <taxon>Bacteria</taxon>
        <taxon>Bacillati</taxon>
        <taxon>Actinomycetota</taxon>
        <taxon>Actinomycetes</taxon>
        <taxon>Kitasatosporales</taxon>
        <taxon>Streptomycetaceae</taxon>
        <taxon>Streptomyces</taxon>
    </lineage>
</organism>
<gene>
    <name evidence="2" type="ORF">OFY01_13570</name>
</gene>
<sequence length="269" mass="29708">MAAQWESRGPLGPVEGGEWLPVLDVPAAGRQRRWTILLRWLLLVPQFVVVVLLSIAAFLVTVAGWFAALVLGRLPDGIFSFLGSVLAYETRVNASAALLVDRYPPFSFYAPDHPVRIELRATPLNRLAVLFRLILMIPAAVVNSLLQSGWFAVSWVFWLIGIVLGRLPDPVFAATAAVVRYEMRFNAYVSMLTPAYPKRLFGDEPAPPGAARSGTHPLRLSTGATVLVILFLLLGLAGHVVNGTENYGTDHDHDHHHDNNAEFMEVHFR</sequence>
<reference evidence="2" key="1">
    <citation type="submission" date="2022-10" db="EMBL/GenBank/DDBJ databases">
        <title>Streptomyces beihaiensis sp. nov., a chitin degrading actinobacterium, isolated from shrimp pond soil.</title>
        <authorList>
            <person name="Xie J."/>
            <person name="Shen N."/>
        </authorList>
    </citation>
    <scope>NUCLEOTIDE SEQUENCE</scope>
    <source>
        <strain evidence="2">GXMU-J5</strain>
    </source>
</reference>
<proteinExistence type="predicted"/>
<dbReference type="InterPro" id="IPR025498">
    <property type="entry name" value="DUF4389"/>
</dbReference>
<evidence type="ECO:0000313" key="2">
    <source>
        <dbReference type="EMBL" id="MCX3060772.1"/>
    </source>
</evidence>
<protein>
    <submittedName>
        <fullName evidence="2">DUF4389 domain-containing protein</fullName>
    </submittedName>
</protein>
<feature type="transmembrane region" description="Helical" evidence="1">
    <location>
        <begin position="40"/>
        <end position="66"/>
    </location>
</feature>
<comment type="caution">
    <text evidence="2">The sequence shown here is derived from an EMBL/GenBank/DDBJ whole genome shotgun (WGS) entry which is preliminary data.</text>
</comment>
<feature type="transmembrane region" description="Helical" evidence="1">
    <location>
        <begin position="156"/>
        <end position="179"/>
    </location>
</feature>
<feature type="transmembrane region" description="Helical" evidence="1">
    <location>
        <begin position="220"/>
        <end position="241"/>
    </location>
</feature>
<dbReference type="Proteomes" id="UP001163064">
    <property type="component" value="Unassembled WGS sequence"/>
</dbReference>
<evidence type="ECO:0000313" key="3">
    <source>
        <dbReference type="Proteomes" id="UP001163064"/>
    </source>
</evidence>
<keyword evidence="1" id="KW-0472">Membrane</keyword>
<dbReference type="RefSeq" id="WP_266599614.1">
    <property type="nucleotide sequence ID" value="NZ_JAPHNL010000124.1"/>
</dbReference>
<dbReference type="Pfam" id="PF14333">
    <property type="entry name" value="DUF4389"/>
    <property type="match status" value="2"/>
</dbReference>
<dbReference type="EMBL" id="JAPHNL010000124">
    <property type="protein sequence ID" value="MCX3060772.1"/>
    <property type="molecule type" value="Genomic_DNA"/>
</dbReference>
<keyword evidence="1" id="KW-1133">Transmembrane helix</keyword>
<accession>A0ABT3TUQ7</accession>